<dbReference type="InterPro" id="IPR050490">
    <property type="entry name" value="Bact_solute-bd_prot1"/>
</dbReference>
<dbReference type="InterPro" id="IPR006059">
    <property type="entry name" value="SBP"/>
</dbReference>
<dbReference type="PROSITE" id="PS51257">
    <property type="entry name" value="PROKAR_LIPOPROTEIN"/>
    <property type="match status" value="1"/>
</dbReference>
<gene>
    <name evidence="3" type="ORF">DWY69_05885</name>
</gene>
<dbReference type="Proteomes" id="UP000261166">
    <property type="component" value="Unassembled WGS sequence"/>
</dbReference>
<dbReference type="AlphaFoldDB" id="A0A3E3J107"/>
<dbReference type="RefSeq" id="WP_025488307.1">
    <property type="nucleotide sequence ID" value="NZ_JBKVAZ010000003.1"/>
</dbReference>
<proteinExistence type="predicted"/>
<feature type="region of interest" description="Disordered" evidence="1">
    <location>
        <begin position="32"/>
        <end position="66"/>
    </location>
</feature>
<accession>A0A3E3J107</accession>
<dbReference type="PANTHER" id="PTHR43649:SF32">
    <property type="entry name" value="SUGAR BINDING SECRETED PROTEIN"/>
    <property type="match status" value="1"/>
</dbReference>
<comment type="caution">
    <text evidence="3">The sequence shown here is derived from an EMBL/GenBank/DDBJ whole genome shotgun (WGS) entry which is preliminary data.</text>
</comment>
<feature type="chain" id="PRO_5038532125" evidence="2">
    <location>
        <begin position="26"/>
        <end position="477"/>
    </location>
</feature>
<dbReference type="OrthoDB" id="55273at2"/>
<dbReference type="Gene3D" id="3.40.190.10">
    <property type="entry name" value="Periplasmic binding protein-like II"/>
    <property type="match status" value="1"/>
</dbReference>
<dbReference type="Pfam" id="PF13416">
    <property type="entry name" value="SBP_bac_8"/>
    <property type="match status" value="1"/>
</dbReference>
<feature type="compositionally biased region" description="Polar residues" evidence="1">
    <location>
        <begin position="52"/>
        <end position="66"/>
    </location>
</feature>
<protein>
    <submittedName>
        <fullName evidence="3">Extracellular solute-binding protein</fullName>
    </submittedName>
</protein>
<sequence>MKNSIYKRILAFTAASLLMAFSCIGCGSSPAPSVPASTTAEEEKTEAAQPESPAQESTPVASEASADTASYIPADDEYFYVNGKSPEEITGNILFWSWDPNFFTMVEKMNDIYPNVTFEFVTIASAEDYLQKLQTALTSGGEIPDILAMEIGMVGKFYEMGICEDISAEPYNIDKDLLIPYLVDIGTDNEGTFIGIPNTAAPGGLFYRRDLAKEYLGTDDPEEIAAMMPTWQDFIEVGKDVVAKSGGSVSMLPGMDSLVYPMVNQTGLSWKDGNKLMVAENFTDTFELLKEVKAANIDSGMDIWTPAWNASFAQGNVLCYPGSCWFQSFVIEPNDPDGAGNWGVTSVPGGAYNWGGIWWGMYNQSQNKEAVAAWMKYELSPQGAQNKYELIHFYPGVKAAYSSEYLYKPNEFFANQNVTDFYLKEMDEMTVLRPLSDDSMFYSSMSFFAQSLDSGTAQELADKVEEDLISSNPDYQK</sequence>
<evidence type="ECO:0000313" key="3">
    <source>
        <dbReference type="EMBL" id="RGE73024.1"/>
    </source>
</evidence>
<evidence type="ECO:0000256" key="1">
    <source>
        <dbReference type="SAM" id="MobiDB-lite"/>
    </source>
</evidence>
<reference evidence="3 4" key="1">
    <citation type="submission" date="2018-08" db="EMBL/GenBank/DDBJ databases">
        <title>A genome reference for cultivated species of the human gut microbiota.</title>
        <authorList>
            <person name="Zou Y."/>
            <person name="Xue W."/>
            <person name="Luo G."/>
        </authorList>
    </citation>
    <scope>NUCLEOTIDE SEQUENCE [LARGE SCALE GENOMIC DNA]</scope>
    <source>
        <strain evidence="3 4">AF26-4BH</strain>
    </source>
</reference>
<feature type="signal peptide" evidence="2">
    <location>
        <begin position="1"/>
        <end position="25"/>
    </location>
</feature>
<keyword evidence="2" id="KW-0732">Signal</keyword>
<evidence type="ECO:0000313" key="4">
    <source>
        <dbReference type="Proteomes" id="UP000261166"/>
    </source>
</evidence>
<dbReference type="EMBL" id="QVLU01000004">
    <property type="protein sequence ID" value="RGE73024.1"/>
    <property type="molecule type" value="Genomic_DNA"/>
</dbReference>
<dbReference type="PANTHER" id="PTHR43649">
    <property type="entry name" value="ARABINOSE-BINDING PROTEIN-RELATED"/>
    <property type="match status" value="1"/>
</dbReference>
<evidence type="ECO:0000256" key="2">
    <source>
        <dbReference type="SAM" id="SignalP"/>
    </source>
</evidence>
<name>A0A3E3J107_9FIRM</name>
<dbReference type="SUPFAM" id="SSF53850">
    <property type="entry name" value="Periplasmic binding protein-like II"/>
    <property type="match status" value="1"/>
</dbReference>
<organism evidence="3 4">
    <name type="scientific">Eisenbergiella massiliensis</name>
    <dbReference type="NCBI Taxonomy" id="1720294"/>
    <lineage>
        <taxon>Bacteria</taxon>
        <taxon>Bacillati</taxon>
        <taxon>Bacillota</taxon>
        <taxon>Clostridia</taxon>
        <taxon>Lachnospirales</taxon>
        <taxon>Lachnospiraceae</taxon>
        <taxon>Eisenbergiella</taxon>
    </lineage>
</organism>